<evidence type="ECO:0000256" key="5">
    <source>
        <dbReference type="ARBA" id="ARBA00022984"/>
    </source>
</evidence>
<dbReference type="Proteomes" id="UP000757604">
    <property type="component" value="Unassembled WGS sequence"/>
</dbReference>
<dbReference type="EMBL" id="JAEUAO010000004">
    <property type="protein sequence ID" value="MBW9065316.1"/>
    <property type="molecule type" value="Genomic_DNA"/>
</dbReference>
<organism evidence="11 12">
    <name type="scientific">Rhizobium herbae</name>
    <dbReference type="NCBI Taxonomy" id="508661"/>
    <lineage>
        <taxon>Bacteria</taxon>
        <taxon>Pseudomonadati</taxon>
        <taxon>Pseudomonadota</taxon>
        <taxon>Alphaproteobacteria</taxon>
        <taxon>Hyphomicrobiales</taxon>
        <taxon>Rhizobiaceae</taxon>
        <taxon>Rhizobium/Agrobacterium group</taxon>
        <taxon>Rhizobium</taxon>
    </lineage>
</organism>
<keyword evidence="12" id="KW-1185">Reference proteome</keyword>
<comment type="caution">
    <text evidence="11">The sequence shown here is derived from an EMBL/GenBank/DDBJ whole genome shotgun (WGS) entry which is preliminary data.</text>
</comment>
<evidence type="ECO:0000313" key="12">
    <source>
        <dbReference type="Proteomes" id="UP000757604"/>
    </source>
</evidence>
<keyword evidence="3" id="KW-0808">Transferase</keyword>
<evidence type="ECO:0000259" key="10">
    <source>
        <dbReference type="PROSITE" id="PS52029"/>
    </source>
</evidence>
<dbReference type="PROSITE" id="PS51257">
    <property type="entry name" value="PROKAR_LIPOPROTEIN"/>
    <property type="match status" value="1"/>
</dbReference>
<feature type="signal peptide" evidence="9">
    <location>
        <begin position="1"/>
        <end position="24"/>
    </location>
</feature>
<keyword evidence="9" id="KW-0732">Signal</keyword>
<keyword evidence="5 7" id="KW-0573">Peptidoglycan synthesis</keyword>
<feature type="region of interest" description="Disordered" evidence="8">
    <location>
        <begin position="520"/>
        <end position="566"/>
    </location>
</feature>
<dbReference type="SUPFAM" id="SSF141523">
    <property type="entry name" value="L,D-transpeptidase catalytic domain-like"/>
    <property type="match status" value="1"/>
</dbReference>
<dbReference type="Pfam" id="PF03734">
    <property type="entry name" value="YkuD"/>
    <property type="match status" value="1"/>
</dbReference>
<keyword evidence="4 7" id="KW-0133">Cell shape</keyword>
<feature type="region of interest" description="Disordered" evidence="8">
    <location>
        <begin position="359"/>
        <end position="386"/>
    </location>
</feature>
<dbReference type="InterPro" id="IPR038063">
    <property type="entry name" value="Transpep_catalytic_dom"/>
</dbReference>
<evidence type="ECO:0000256" key="4">
    <source>
        <dbReference type="ARBA" id="ARBA00022960"/>
    </source>
</evidence>
<dbReference type="PANTHER" id="PTHR36699:SF1">
    <property type="entry name" value="L,D-TRANSPEPTIDASE YAFK-RELATED"/>
    <property type="match status" value="1"/>
</dbReference>
<evidence type="ECO:0000256" key="6">
    <source>
        <dbReference type="ARBA" id="ARBA00023316"/>
    </source>
</evidence>
<feature type="chain" id="PRO_5045168295" description="L,D-TPase catalytic domain-containing protein" evidence="9">
    <location>
        <begin position="25"/>
        <end position="566"/>
    </location>
</feature>
<evidence type="ECO:0000256" key="2">
    <source>
        <dbReference type="ARBA" id="ARBA00005992"/>
    </source>
</evidence>
<feature type="active site" description="Proton donor/acceptor" evidence="7">
    <location>
        <position position="154"/>
    </location>
</feature>
<feature type="compositionally biased region" description="Low complexity" evidence="8">
    <location>
        <begin position="525"/>
        <end position="539"/>
    </location>
</feature>
<feature type="domain" description="L,D-TPase catalytic" evidence="10">
    <location>
        <begin position="62"/>
        <end position="189"/>
    </location>
</feature>
<evidence type="ECO:0000256" key="8">
    <source>
        <dbReference type="SAM" id="MobiDB-lite"/>
    </source>
</evidence>
<dbReference type="InterPro" id="IPR005490">
    <property type="entry name" value="LD_TPept_cat_dom"/>
</dbReference>
<evidence type="ECO:0000256" key="7">
    <source>
        <dbReference type="PROSITE-ProRule" id="PRU01373"/>
    </source>
</evidence>
<dbReference type="PANTHER" id="PTHR36699">
    <property type="entry name" value="LD-TRANSPEPTIDASE"/>
    <property type="match status" value="1"/>
</dbReference>
<evidence type="ECO:0000256" key="9">
    <source>
        <dbReference type="SAM" id="SignalP"/>
    </source>
</evidence>
<dbReference type="CDD" id="cd16913">
    <property type="entry name" value="YkuD_like"/>
    <property type="match status" value="1"/>
</dbReference>
<comment type="similarity">
    <text evidence="2">Belongs to the YkuD family.</text>
</comment>
<evidence type="ECO:0000256" key="3">
    <source>
        <dbReference type="ARBA" id="ARBA00022679"/>
    </source>
</evidence>
<proteinExistence type="inferred from homology"/>
<sequence>MRLTHLVATAAIAALLAGCTANEAMDTVDVDLKKVSSKVNYQLSGKIVQKMQAMSMAKESPIMLRIFKEEGVLEVWKANASNRFEMLRQYKICAWSGKLGPKVKEGDRQAPEGFYPITPGQMNPNSSYYLAINTGFPNRFDQANGRYGTNLMIHGACSSSGCYSMTDEQMQEIFALARDAYKGGQQAIQLQALPFRMTAENMARHRNSPHIGFWNMLKPGYDQFEITKRPPEVNICEKKYVFNQQTDGKFSPTGPCPAMSTPAVMQGALAAYNKKYNEDYAKAMKKLDGMVWYEPSEAERKAIVAKQRVGKELAYAPTGTSLDAGKLMKVADLEKQEARRAELEEARKAIEIQKAELEKTTRNGKSVPVPAENPLPRPVETASVEQTADRKSFWGGLFSKRGDDAQKLQPAAAAPVDAAQQPAAVATAGPAVAETARKPAEAAAQAGTATEAAPVAEQAVIVQAPASKGFWGRLFSKDSADARKPEFVGAASADIAIQQPAQQPANSAVQQEAAVAATPTAVSKTTQKPAEAAQQATTANEGAPVAEQVVAEQQPKKRPFWKLWGN</sequence>
<accession>A0ABS7HDG6</accession>
<name>A0ABS7HDG6_9HYPH</name>
<reference evidence="11 12" key="1">
    <citation type="journal article" date="2021" name="MBio">
        <title>Poor Competitiveness of Bradyrhizobium in Pigeon Pea Root Colonization in Indian Soils.</title>
        <authorList>
            <person name="Chalasani D."/>
            <person name="Basu A."/>
            <person name="Pullabhotla S.V.S.R.N."/>
            <person name="Jorrin B."/>
            <person name="Neal A.L."/>
            <person name="Poole P.S."/>
            <person name="Podile A.R."/>
            <person name="Tkacz A."/>
        </authorList>
    </citation>
    <scope>NUCLEOTIDE SEQUENCE [LARGE SCALE GENOMIC DNA]</scope>
    <source>
        <strain evidence="11 12">HU44</strain>
    </source>
</reference>
<evidence type="ECO:0000313" key="11">
    <source>
        <dbReference type="EMBL" id="MBW9065316.1"/>
    </source>
</evidence>
<comment type="pathway">
    <text evidence="1 7">Cell wall biogenesis; peptidoglycan biosynthesis.</text>
</comment>
<protein>
    <recommendedName>
        <fullName evidence="10">L,D-TPase catalytic domain-containing protein</fullName>
    </recommendedName>
</protein>
<evidence type="ECO:0000256" key="1">
    <source>
        <dbReference type="ARBA" id="ARBA00004752"/>
    </source>
</evidence>
<gene>
    <name evidence="11" type="ORF">JNB71_18595</name>
</gene>
<keyword evidence="6 7" id="KW-0961">Cell wall biogenesis/degradation</keyword>
<dbReference type="PROSITE" id="PS52029">
    <property type="entry name" value="LD_TPASE"/>
    <property type="match status" value="1"/>
</dbReference>
<feature type="active site" description="Nucleophile" evidence="7">
    <location>
        <position position="162"/>
    </location>
</feature>